<dbReference type="RefSeq" id="WP_189675101.1">
    <property type="nucleotide sequence ID" value="NZ_BNAQ01000001.1"/>
</dbReference>
<organism evidence="4 5">
    <name type="scientific">Sphingomonas glacialis</name>
    <dbReference type="NCBI Taxonomy" id="658225"/>
    <lineage>
        <taxon>Bacteria</taxon>
        <taxon>Pseudomonadati</taxon>
        <taxon>Pseudomonadota</taxon>
        <taxon>Alphaproteobacteria</taxon>
        <taxon>Sphingomonadales</taxon>
        <taxon>Sphingomonadaceae</taxon>
        <taxon>Sphingomonas</taxon>
    </lineage>
</organism>
<evidence type="ECO:0000256" key="1">
    <source>
        <dbReference type="SAM" id="MobiDB-lite"/>
    </source>
</evidence>
<feature type="region of interest" description="Disordered" evidence="1">
    <location>
        <begin position="377"/>
        <end position="396"/>
    </location>
</feature>
<dbReference type="InterPro" id="IPR026889">
    <property type="entry name" value="Zn_Tnp"/>
</dbReference>
<protein>
    <submittedName>
        <fullName evidence="4">IS91 family transposase</fullName>
    </submittedName>
</protein>
<evidence type="ECO:0000313" key="4">
    <source>
        <dbReference type="EMBL" id="GHH09760.1"/>
    </source>
</evidence>
<dbReference type="EMBL" id="BNAQ01000001">
    <property type="protein sequence ID" value="GHH09760.1"/>
    <property type="molecule type" value="Genomic_DNA"/>
</dbReference>
<dbReference type="Proteomes" id="UP000652430">
    <property type="component" value="Unassembled WGS sequence"/>
</dbReference>
<evidence type="ECO:0000259" key="3">
    <source>
        <dbReference type="Pfam" id="PF14319"/>
    </source>
</evidence>
<accession>A0ABQ3LAJ6</accession>
<dbReference type="PANTHER" id="PTHR37023">
    <property type="entry name" value="TRANSPOSASE"/>
    <property type="match status" value="1"/>
</dbReference>
<feature type="domain" description="Transposase zinc-binding" evidence="3">
    <location>
        <begin position="10"/>
        <end position="101"/>
    </location>
</feature>
<evidence type="ECO:0000313" key="5">
    <source>
        <dbReference type="Proteomes" id="UP000652430"/>
    </source>
</evidence>
<feature type="compositionally biased region" description="Polar residues" evidence="1">
    <location>
        <begin position="387"/>
        <end position="396"/>
    </location>
</feature>
<name>A0ABQ3LAJ6_9SPHN</name>
<reference evidence="5" key="1">
    <citation type="journal article" date="2019" name="Int. J. Syst. Evol. Microbiol.">
        <title>The Global Catalogue of Microorganisms (GCM) 10K type strain sequencing project: providing services to taxonomists for standard genome sequencing and annotation.</title>
        <authorList>
            <consortium name="The Broad Institute Genomics Platform"/>
            <consortium name="The Broad Institute Genome Sequencing Center for Infectious Disease"/>
            <person name="Wu L."/>
            <person name="Ma J."/>
        </authorList>
    </citation>
    <scope>NUCLEOTIDE SEQUENCE [LARGE SCALE GENOMIC DNA]</scope>
    <source>
        <strain evidence="5">CGMCC 1.8957</strain>
    </source>
</reference>
<comment type="caution">
    <text evidence="4">The sequence shown here is derived from an EMBL/GenBank/DDBJ whole genome shotgun (WGS) entry which is preliminary data.</text>
</comment>
<gene>
    <name evidence="4" type="ORF">GCM10008023_06830</name>
</gene>
<proteinExistence type="predicted"/>
<keyword evidence="5" id="KW-1185">Reference proteome</keyword>
<dbReference type="InterPro" id="IPR007069">
    <property type="entry name" value="Transposase_32"/>
</dbReference>
<dbReference type="InterPro" id="IPR054832">
    <property type="entry name" value="transpos_IS91"/>
</dbReference>
<feature type="domain" description="Transposase IS801/IS1294" evidence="2">
    <location>
        <begin position="143"/>
        <end position="330"/>
    </location>
</feature>
<dbReference type="Pfam" id="PF14319">
    <property type="entry name" value="Zn_Tnp_IS91"/>
    <property type="match status" value="1"/>
</dbReference>
<dbReference type="NCBIfam" id="NF033538">
    <property type="entry name" value="transpos_IS91"/>
    <property type="match status" value="1"/>
</dbReference>
<evidence type="ECO:0000259" key="2">
    <source>
        <dbReference type="Pfam" id="PF04986"/>
    </source>
</evidence>
<dbReference type="Pfam" id="PF04986">
    <property type="entry name" value="Y2_Tnp"/>
    <property type="match status" value="1"/>
</dbReference>
<sequence length="396" mass="43958">MRAALEVADIFRSAGPAYRASHAGHLSLHQLKVMSAIEHCRTSVMGGHVEACTDCGHWRVAYNSCRNRHCPRCQSAAARAWLAEREADLLPVGYFHVVFTLPAEVADIAFHNKALLYDLLFKAASETMLTIAADPKHLGARIGITAVLHTWGSALTHHPHVHMIVPGGGIARDGSRWISSRPAFLLPVKVLGKLFRRLFVTRLMALHAAGRLAFFGALGHLADHRAFLRHLSPVRKKNWVVYAKPPFAGPQAVLAYLSRYTHRVAISNSRLLAFDEAGVTMRYKDYRRADADRQQVMTLATDEFIRRFLLHVLQRGFHRIRHYGLLAAATRKAHLEHARRLLGVAPPPSDAPDEPTDLRPPCPCCGGPMVVIEAFERWRQPRAPPHSTASTGTTAS</sequence>
<dbReference type="PANTHER" id="PTHR37023:SF1">
    <property type="entry name" value="ISSOD25 TRANSPOSASE TNPA_ISSOD25"/>
    <property type="match status" value="1"/>
</dbReference>